<evidence type="ECO:0000259" key="6">
    <source>
        <dbReference type="Pfam" id="PF13427"/>
    </source>
</evidence>
<keyword evidence="8" id="KW-1185">Reference proteome</keyword>
<dbReference type="InterPro" id="IPR043519">
    <property type="entry name" value="NT_sf"/>
</dbReference>
<keyword evidence="2 4" id="KW-0046">Antibiotic resistance</keyword>
<evidence type="ECO:0000256" key="1">
    <source>
        <dbReference type="ARBA" id="ARBA00022679"/>
    </source>
</evidence>
<dbReference type="CDD" id="cd05403">
    <property type="entry name" value="NT_KNTase_like"/>
    <property type="match status" value="1"/>
</dbReference>
<organism evidence="7 8">
    <name type="scientific">Exiguobacterium aurantiacum</name>
    <dbReference type="NCBI Taxonomy" id="33987"/>
    <lineage>
        <taxon>Bacteria</taxon>
        <taxon>Bacillati</taxon>
        <taxon>Bacillota</taxon>
        <taxon>Bacilli</taxon>
        <taxon>Bacillales</taxon>
        <taxon>Bacillales Family XII. Incertae Sedis</taxon>
        <taxon>Exiguobacterium</taxon>
    </lineage>
</organism>
<keyword evidence="4" id="KW-0547">Nucleotide-binding</keyword>
<dbReference type="Pfam" id="PF01909">
    <property type="entry name" value="NTP_transf_2"/>
    <property type="match status" value="1"/>
</dbReference>
<evidence type="ECO:0000259" key="5">
    <source>
        <dbReference type="Pfam" id="PF01909"/>
    </source>
</evidence>
<evidence type="ECO:0000313" key="8">
    <source>
        <dbReference type="Proteomes" id="UP001060325"/>
    </source>
</evidence>
<dbReference type="PIRSF" id="PIRSF000819">
    <property type="entry name" value="Streptomycin_3-adenylyltransf"/>
    <property type="match status" value="1"/>
</dbReference>
<evidence type="ECO:0000256" key="3">
    <source>
        <dbReference type="ARBA" id="ARBA00047831"/>
    </source>
</evidence>
<dbReference type="EMBL" id="CP101462">
    <property type="protein sequence ID" value="UTT42089.1"/>
    <property type="molecule type" value="Genomic_DNA"/>
</dbReference>
<proteinExistence type="predicted"/>
<dbReference type="InterPro" id="IPR024172">
    <property type="entry name" value="AadA/Aad9"/>
</dbReference>
<keyword evidence="4" id="KW-0067">ATP-binding</keyword>
<keyword evidence="4" id="KW-0548">Nucleotidyltransferase</keyword>
<keyword evidence="1 4" id="KW-0808">Transferase</keyword>
<dbReference type="Proteomes" id="UP001060325">
    <property type="component" value="Chromosome"/>
</dbReference>
<feature type="domain" description="Polymerase nucleotidyl transferase" evidence="5">
    <location>
        <begin position="33"/>
        <end position="62"/>
    </location>
</feature>
<protein>
    <recommendedName>
        <fullName evidence="4">Spectinomycin 9-adenylyltransferase</fullName>
    </recommendedName>
</protein>
<dbReference type="SUPFAM" id="SSF81301">
    <property type="entry name" value="Nucleotidyltransferase"/>
    <property type="match status" value="1"/>
</dbReference>
<gene>
    <name evidence="7" type="ORF">NMQ00_11045</name>
</gene>
<sequence>MSRGASSEMPAIIRPVVEAFIERVDGVIPSLEHLYLHGSAAMGGFHPDHSDLDFLIVTSRPLTPETKVGLTRLCLESSNEPYPIELSVLTVGDLTAWRHPSPFDFHYSEGWRSRFESALKAGEIATIQAGMTDPDLAAHIKITSERGIVLYGRLLKDVIVGFNETDYRDAILFDARDCLESIHDTPMDSVLNLTRVLAYCFDDLVLSKQEAFEWSKAKGFSKDVLPTIEKAAAGYAGNDVSFKEDELDVFRDFARTNLQHI</sequence>
<evidence type="ECO:0000313" key="7">
    <source>
        <dbReference type="EMBL" id="UTT42089.1"/>
    </source>
</evidence>
<accession>A0ABY5FL52</accession>
<name>A0ABY5FL52_9BACL</name>
<reference evidence="7" key="1">
    <citation type="submission" date="2022-07" db="EMBL/GenBank/DDBJ databases">
        <title>Complete genome of CX2.</title>
        <authorList>
            <person name="Cao G."/>
        </authorList>
    </citation>
    <scope>NUCLEOTIDE SEQUENCE</scope>
    <source>
        <strain evidence="7">CX2</strain>
    </source>
</reference>
<feature type="domain" description="Adenylyltransferase AadA C-terminal" evidence="6">
    <location>
        <begin position="163"/>
        <end position="254"/>
    </location>
</feature>
<dbReference type="RefSeq" id="WP_255176726.1">
    <property type="nucleotide sequence ID" value="NZ_CP101462.1"/>
</dbReference>
<evidence type="ECO:0000256" key="2">
    <source>
        <dbReference type="ARBA" id="ARBA00023251"/>
    </source>
</evidence>
<evidence type="ECO:0000256" key="4">
    <source>
        <dbReference type="PIRNR" id="PIRNR000819"/>
    </source>
</evidence>
<dbReference type="Gene3D" id="3.30.460.10">
    <property type="entry name" value="Beta Polymerase, domain 2"/>
    <property type="match status" value="1"/>
</dbReference>
<dbReference type="InterPro" id="IPR025184">
    <property type="entry name" value="AadA_C"/>
</dbReference>
<comment type="catalytic activity">
    <reaction evidence="3 4">
        <text>spectinomycin + ATP = 9-O-adenylylspectinomycin + diphosphate</text>
        <dbReference type="Rhea" id="RHEA:63228"/>
        <dbReference type="ChEBI" id="CHEBI:30616"/>
        <dbReference type="ChEBI" id="CHEBI:33019"/>
        <dbReference type="ChEBI" id="CHEBI:146260"/>
        <dbReference type="ChEBI" id="CHEBI:146261"/>
    </reaction>
</comment>
<dbReference type="Pfam" id="PF13427">
    <property type="entry name" value="AadA_C"/>
    <property type="match status" value="1"/>
</dbReference>
<dbReference type="InterPro" id="IPR002934">
    <property type="entry name" value="Polymerase_NTP_transf_dom"/>
</dbReference>